<dbReference type="AlphaFoldDB" id="A0A7T9I215"/>
<evidence type="ECO:0000256" key="2">
    <source>
        <dbReference type="SAM" id="MobiDB-lite"/>
    </source>
</evidence>
<gene>
    <name evidence="3" type="ORF">IPJ89_00010</name>
</gene>
<dbReference type="Proteomes" id="UP000596004">
    <property type="component" value="Chromosome"/>
</dbReference>
<sequence>MAKKDDKRPGKVAGKVIRKQLKGVKSDVQEVKSGVTKQVKSVKSDVKAVKTNVAEQTKAVKSATKAAKAVNKGVSREVKAVKSDVKDVKSDLSKGTKRLSKSLQKSTKKLSTQSTEIKEELEKLKEAISGLKTKSKKPVEKRELSMYNLFIRQQIRSGKTFEQSVAQWKKSKKILANPETALAGKTRTITKTKTIIKRVPVTKTRTIVKKVPVVKTRTIIKRIPATDPRAAQQLESLKKEILGSVTNNTQMNAVRRELSAIKDEMHAMEKDMSKSAMPQMSMHGSRSESKSDSRTVSEKVSSHTQKVMEMVSDRGIPDEQVAAQLVKLYFEEIARLGFKRSLDFDSIINAYFYCLQRLKHREKELEVMRRIVEKEESKITGETKTQLFPTMKE</sequence>
<evidence type="ECO:0000313" key="3">
    <source>
        <dbReference type="EMBL" id="QQR92616.1"/>
    </source>
</evidence>
<keyword evidence="1" id="KW-0175">Coiled coil</keyword>
<evidence type="ECO:0000256" key="1">
    <source>
        <dbReference type="SAM" id="Coils"/>
    </source>
</evidence>
<name>A0A7T9I215_9ARCH</name>
<dbReference type="EMBL" id="CP064981">
    <property type="protein sequence ID" value="QQR92616.1"/>
    <property type="molecule type" value="Genomic_DNA"/>
</dbReference>
<reference evidence="3" key="1">
    <citation type="submission" date="2020-11" db="EMBL/GenBank/DDBJ databases">
        <title>Connecting structure to function with the recovery of over 1000 high-quality activated sludge metagenome-assembled genomes encoding full-length rRNA genes using long-read sequencing.</title>
        <authorList>
            <person name="Singleton C.M."/>
            <person name="Petriglieri F."/>
            <person name="Kristensen J.M."/>
            <person name="Kirkegaard R.H."/>
            <person name="Michaelsen T.Y."/>
            <person name="Andersen M.H."/>
            <person name="Karst S.M."/>
            <person name="Dueholm M.S."/>
            <person name="Nielsen P.H."/>
            <person name="Albertsen M."/>
        </authorList>
    </citation>
    <scope>NUCLEOTIDE SEQUENCE</scope>
    <source>
        <strain evidence="3">Fred_18-Q3-R57-64_BAT3C.431</strain>
    </source>
</reference>
<feature type="coiled-coil region" evidence="1">
    <location>
        <begin position="107"/>
        <end position="134"/>
    </location>
</feature>
<protein>
    <submittedName>
        <fullName evidence="3">Uncharacterized protein</fullName>
    </submittedName>
</protein>
<feature type="region of interest" description="Disordered" evidence="2">
    <location>
        <begin position="271"/>
        <end position="298"/>
    </location>
</feature>
<feature type="compositionally biased region" description="Basic and acidic residues" evidence="2">
    <location>
        <begin position="285"/>
        <end position="298"/>
    </location>
</feature>
<accession>A0A7T9I215</accession>
<organism evidence="3">
    <name type="scientific">Candidatus Iainarchaeum sp</name>
    <dbReference type="NCBI Taxonomy" id="3101447"/>
    <lineage>
        <taxon>Archaea</taxon>
        <taxon>Candidatus Iainarchaeota</taxon>
        <taxon>Candidatus Iainarchaeia</taxon>
        <taxon>Candidatus Iainarchaeales</taxon>
        <taxon>Candidatus Iainarchaeaceae</taxon>
        <taxon>Candidatus Iainarchaeum</taxon>
    </lineage>
</organism>
<proteinExistence type="predicted"/>